<protein>
    <submittedName>
        <fullName evidence="1">Uncharacterized protein</fullName>
    </submittedName>
</protein>
<dbReference type="RefSeq" id="WP_054290519.1">
    <property type="nucleotide sequence ID" value="NZ_CP012752.1"/>
</dbReference>
<dbReference type="KEGG" id="kphy:AOZ06_18310"/>
<gene>
    <name evidence="1" type="ORF">AOZ06_18310</name>
</gene>
<dbReference type="Proteomes" id="UP000063699">
    <property type="component" value="Chromosome"/>
</dbReference>
<evidence type="ECO:0000313" key="1">
    <source>
        <dbReference type="EMBL" id="ALG08612.1"/>
    </source>
</evidence>
<dbReference type="EMBL" id="CP012752">
    <property type="protein sequence ID" value="ALG08612.1"/>
    <property type="molecule type" value="Genomic_DNA"/>
</dbReference>
<organism evidence="1 2">
    <name type="scientific">Kibdelosporangium phytohabitans</name>
    <dbReference type="NCBI Taxonomy" id="860235"/>
    <lineage>
        <taxon>Bacteria</taxon>
        <taxon>Bacillati</taxon>
        <taxon>Actinomycetota</taxon>
        <taxon>Actinomycetes</taxon>
        <taxon>Pseudonocardiales</taxon>
        <taxon>Pseudonocardiaceae</taxon>
        <taxon>Kibdelosporangium</taxon>
    </lineage>
</organism>
<reference evidence="1 2" key="1">
    <citation type="submission" date="2015-07" db="EMBL/GenBank/DDBJ databases">
        <title>Genome sequencing of Kibdelosporangium phytohabitans.</title>
        <authorList>
            <person name="Qin S."/>
            <person name="Xing K."/>
        </authorList>
    </citation>
    <scope>NUCLEOTIDE SEQUENCE [LARGE SCALE GENOMIC DNA]</scope>
    <source>
        <strain evidence="1 2">KLBMP1111</strain>
    </source>
</reference>
<dbReference type="OrthoDB" id="3697977at2"/>
<dbReference type="STRING" id="860235.AOZ06_18310"/>
<proteinExistence type="predicted"/>
<accession>A0A0N9HYA3</accession>
<evidence type="ECO:0000313" key="2">
    <source>
        <dbReference type="Proteomes" id="UP000063699"/>
    </source>
</evidence>
<keyword evidence="2" id="KW-1185">Reference proteome</keyword>
<sequence length="74" mass="8257">MTVRRHPRADHDSARITQARATQARNEMAQQVRAARTVDDHATDPQDREMLIAMLGLDADRATNAQSGHVQPLN</sequence>
<dbReference type="AlphaFoldDB" id="A0A0N9HYA3"/>
<name>A0A0N9HYA3_9PSEU</name>